<comment type="caution">
    <text evidence="8">The sequence shown here is derived from an EMBL/GenBank/DDBJ whole genome shotgun (WGS) entry which is preliminary data.</text>
</comment>
<dbReference type="GO" id="GO:0016020">
    <property type="term" value="C:membrane"/>
    <property type="evidence" value="ECO:0007669"/>
    <property type="project" value="UniProtKB-SubCell"/>
</dbReference>
<dbReference type="PANTHER" id="PTHR32322:SF2">
    <property type="entry name" value="EAMA DOMAIN-CONTAINING PROTEIN"/>
    <property type="match status" value="1"/>
</dbReference>
<proteinExistence type="inferred from homology"/>
<evidence type="ECO:0000256" key="3">
    <source>
        <dbReference type="ARBA" id="ARBA00022692"/>
    </source>
</evidence>
<feature type="transmembrane region" description="Helical" evidence="6">
    <location>
        <begin position="253"/>
        <end position="278"/>
    </location>
</feature>
<evidence type="ECO:0000313" key="8">
    <source>
        <dbReference type="EMBL" id="EPC62197.1"/>
    </source>
</evidence>
<gene>
    <name evidence="8" type="ORF">Lpp14_08981</name>
</gene>
<dbReference type="InterPro" id="IPR050638">
    <property type="entry name" value="AA-Vitamin_Transporters"/>
</dbReference>
<dbReference type="InterPro" id="IPR037185">
    <property type="entry name" value="EmrE-like"/>
</dbReference>
<protein>
    <submittedName>
        <fullName evidence="8">Putative transporter ydeD</fullName>
    </submittedName>
</protein>
<keyword evidence="3 6" id="KW-0812">Transmembrane</keyword>
<comment type="similarity">
    <text evidence="2">Belongs to the EamA transporter family.</text>
</comment>
<comment type="subcellular location">
    <subcellularLocation>
        <location evidence="1">Endomembrane system</location>
        <topology evidence="1">Multi-pass membrane protein</topology>
    </subcellularLocation>
</comment>
<feature type="domain" description="EamA" evidence="7">
    <location>
        <begin position="194"/>
        <end position="322"/>
    </location>
</feature>
<organism evidence="8 9">
    <name type="scientific">Lacticaseibacillus paracasei subsp. paracasei Lpp14</name>
    <dbReference type="NCBI Taxonomy" id="1256204"/>
    <lineage>
        <taxon>Bacteria</taxon>
        <taxon>Bacillati</taxon>
        <taxon>Bacillota</taxon>
        <taxon>Bacilli</taxon>
        <taxon>Lactobacillales</taxon>
        <taxon>Lactobacillaceae</taxon>
        <taxon>Lacticaseibacillus</taxon>
    </lineage>
</organism>
<dbReference type="SUPFAM" id="SSF103481">
    <property type="entry name" value="Multidrug resistance efflux transporter EmrE"/>
    <property type="match status" value="2"/>
</dbReference>
<evidence type="ECO:0000313" key="9">
    <source>
        <dbReference type="Proteomes" id="UP000014264"/>
    </source>
</evidence>
<dbReference type="Pfam" id="PF00892">
    <property type="entry name" value="EamA"/>
    <property type="match status" value="2"/>
</dbReference>
<keyword evidence="5 6" id="KW-0472">Membrane</keyword>
<feature type="transmembrane region" description="Helical" evidence="6">
    <location>
        <begin position="191"/>
        <end position="211"/>
    </location>
</feature>
<evidence type="ECO:0000256" key="6">
    <source>
        <dbReference type="SAM" id="Phobius"/>
    </source>
</evidence>
<feature type="transmembrane region" description="Helical" evidence="6">
    <location>
        <begin position="109"/>
        <end position="129"/>
    </location>
</feature>
<reference evidence="8 9" key="1">
    <citation type="journal article" date="2013" name="PLoS ONE">
        <title>Lactobacillus paracasei comparative genomics: towards species pan-genome definition and exploitation of diversity.</title>
        <authorList>
            <person name="Smokvina T."/>
            <person name="Wels M."/>
            <person name="Polka J."/>
            <person name="Chervaux C."/>
            <person name="Brisse S."/>
            <person name="Boekhorst J."/>
            <person name="van Hylckama Vlieg J.E."/>
            <person name="Siezen R.J."/>
        </authorList>
    </citation>
    <scope>NUCLEOTIDE SEQUENCE [LARGE SCALE GENOMIC DNA]</scope>
    <source>
        <strain evidence="8 9">Lpp14</strain>
    </source>
</reference>
<keyword evidence="4 6" id="KW-1133">Transmembrane helix</keyword>
<name>A0A829GPK9_LACPA</name>
<evidence type="ECO:0000259" key="7">
    <source>
        <dbReference type="Pfam" id="PF00892"/>
    </source>
</evidence>
<evidence type="ECO:0000256" key="5">
    <source>
        <dbReference type="ARBA" id="ARBA00023136"/>
    </source>
</evidence>
<accession>A0A829GPK9</accession>
<evidence type="ECO:0000256" key="2">
    <source>
        <dbReference type="ARBA" id="ARBA00007362"/>
    </source>
</evidence>
<dbReference type="Proteomes" id="UP000014264">
    <property type="component" value="Unassembled WGS sequence"/>
</dbReference>
<feature type="transmembrane region" description="Helical" evidence="6">
    <location>
        <begin position="135"/>
        <end position="154"/>
    </location>
</feature>
<feature type="domain" description="EamA" evidence="7">
    <location>
        <begin position="41"/>
        <end position="180"/>
    </location>
</feature>
<evidence type="ECO:0000256" key="4">
    <source>
        <dbReference type="ARBA" id="ARBA00022989"/>
    </source>
</evidence>
<feature type="transmembrane region" description="Helical" evidence="6">
    <location>
        <begin position="42"/>
        <end position="60"/>
    </location>
</feature>
<feature type="transmembrane region" description="Helical" evidence="6">
    <location>
        <begin position="72"/>
        <end position="89"/>
    </location>
</feature>
<feature type="transmembrane region" description="Helical" evidence="6">
    <location>
        <begin position="166"/>
        <end position="185"/>
    </location>
</feature>
<feature type="transmembrane region" description="Helical" evidence="6">
    <location>
        <begin position="223"/>
        <end position="241"/>
    </location>
</feature>
<dbReference type="AlphaFoldDB" id="A0A829GPK9"/>
<evidence type="ECO:0000256" key="1">
    <source>
        <dbReference type="ARBA" id="ARBA00004127"/>
    </source>
</evidence>
<dbReference type="PANTHER" id="PTHR32322">
    <property type="entry name" value="INNER MEMBRANE TRANSPORTER"/>
    <property type="match status" value="1"/>
</dbReference>
<dbReference type="InterPro" id="IPR000620">
    <property type="entry name" value="EamA_dom"/>
</dbReference>
<sequence length="349" mass="38562">MHELANPVFLRRMAWTVLLRKDPAMPRTEAHLARHTNQKLKGVSFAVIGAIFWGASGIFTQTLFTDAGVKPLWLVGIRLFFAGLLLLLWSGVQEPRMFLAIWKNRHDAILMIVFAFLGMVPSQLTYFLAINAGNAATATILQFLGPVFILLYVAFATHQMPRRIDFVSITLALIGTYLLVTRGHLTGLSLAPAAVFWGIMAGVSQALYTLLPRTLLAKYDARAVTGWSMLLGSLPFLPQYVLHPNPLLTLPDFGAIAFVIVFGTMFAYLLVLGSLNYISPVATGMLSAFEPLTATTLAVTRLHIAFGPAEWLGGILIILNTLLQALPFNKIHHVQQRLTRQFSQKLNHS</sequence>
<dbReference type="EMBL" id="ANJZ01000209">
    <property type="protein sequence ID" value="EPC62197.1"/>
    <property type="molecule type" value="Genomic_DNA"/>
</dbReference>